<protein>
    <recommendedName>
        <fullName evidence="1">Probable beta-carotene 15,15'-dioxygenase</fullName>
        <ecNumber evidence="1">1.13.11.63</ecNumber>
    </recommendedName>
</protein>
<dbReference type="GO" id="GO:0005506">
    <property type="term" value="F:iron ion binding"/>
    <property type="evidence" value="ECO:0007669"/>
    <property type="project" value="UniProtKB-UniRule"/>
</dbReference>
<dbReference type="NCBIfam" id="TIGR03753">
    <property type="entry name" value="blh_monoox"/>
    <property type="match status" value="1"/>
</dbReference>
<dbReference type="InterPro" id="IPR022270">
    <property type="entry name" value="Blh_diox"/>
</dbReference>
<dbReference type="EMBL" id="NGJN01000002">
    <property type="protein sequence ID" value="OZV69781.1"/>
    <property type="molecule type" value="Genomic_DNA"/>
</dbReference>
<feature type="transmembrane region" description="Helical" evidence="1">
    <location>
        <begin position="185"/>
        <end position="210"/>
    </location>
</feature>
<keyword evidence="1" id="KW-0223">Dioxygenase</keyword>
<keyword evidence="1" id="KW-1133">Transmembrane helix</keyword>
<keyword evidence="3" id="KW-1185">Reference proteome</keyword>
<keyword evidence="1" id="KW-0479">Metal-binding</keyword>
<keyword evidence="1" id="KW-1003">Cell membrane</keyword>
<dbReference type="OrthoDB" id="945227at2"/>
<dbReference type="GO" id="GO:0010436">
    <property type="term" value="F:carotenoid dioxygenase activity"/>
    <property type="evidence" value="ECO:0007669"/>
    <property type="project" value="UniProtKB-UniRule"/>
</dbReference>
<feature type="transmembrane region" description="Helical" evidence="1">
    <location>
        <begin position="33"/>
        <end position="52"/>
    </location>
</feature>
<feature type="transmembrane region" description="Helical" evidence="1">
    <location>
        <begin position="112"/>
        <end position="131"/>
    </location>
</feature>
<comment type="catalytic activity">
    <reaction evidence="1">
        <text>all-trans-beta-carotene + O2 = 2 all-trans-retinal</text>
        <dbReference type="Rhea" id="RHEA:32887"/>
        <dbReference type="ChEBI" id="CHEBI:15379"/>
        <dbReference type="ChEBI" id="CHEBI:17579"/>
        <dbReference type="ChEBI" id="CHEBI:17898"/>
        <dbReference type="EC" id="1.13.11.63"/>
    </reaction>
</comment>
<feature type="transmembrane region" description="Helical" evidence="1">
    <location>
        <begin position="241"/>
        <end position="259"/>
    </location>
</feature>
<evidence type="ECO:0000313" key="3">
    <source>
        <dbReference type="Proteomes" id="UP000216840"/>
    </source>
</evidence>
<keyword evidence="1" id="KW-0408">Iron</keyword>
<evidence type="ECO:0000256" key="1">
    <source>
        <dbReference type="HAMAP-Rule" id="MF_02093"/>
    </source>
</evidence>
<accession>A0A265UWU5</accession>
<dbReference type="Pfam" id="PF15461">
    <property type="entry name" value="BCD"/>
    <property type="match status" value="1"/>
</dbReference>
<dbReference type="GO" id="GO:0003834">
    <property type="term" value="F:beta-carotene 15,15'-dioxygenase activity"/>
    <property type="evidence" value="ECO:0007669"/>
    <property type="project" value="UniProtKB-EC"/>
</dbReference>
<comment type="subcellular location">
    <subcellularLocation>
        <location evidence="1">Cell membrane</location>
        <topology evidence="1">Multi-pass membrane protein</topology>
    </subcellularLocation>
</comment>
<dbReference type="GO" id="GO:0016121">
    <property type="term" value="P:carotene catabolic process"/>
    <property type="evidence" value="ECO:0007669"/>
    <property type="project" value="UniProtKB-UniRule"/>
</dbReference>
<feature type="transmembrane region" description="Helical" evidence="1">
    <location>
        <begin position="265"/>
        <end position="287"/>
    </location>
</feature>
<proteinExistence type="inferred from homology"/>
<gene>
    <name evidence="2" type="ORF">CA834_03935</name>
</gene>
<dbReference type="HAMAP" id="MF_02093">
    <property type="entry name" value="Beta_carotene_diox"/>
    <property type="match status" value="1"/>
</dbReference>
<feature type="transmembrane region" description="Helical" evidence="1">
    <location>
        <begin position="152"/>
        <end position="173"/>
    </location>
</feature>
<feature type="transmembrane region" description="Helical" evidence="1">
    <location>
        <begin position="64"/>
        <end position="92"/>
    </location>
</feature>
<sequence>MKFSAFNLVSTVFLLWLTIQIESAYEEYLAYFFILTVGIVHGANDVSLISFITKSRGMSKNKYLISYIAIIIVMSIAFFQFPFLALLIFILFSCYHFGEQHFYNQLHQAGVTGNLLYLSYGILIFGLLFYLNYTETSSIIAELTGITLDAFYFLYFLILGLIATCVLVFINLKNFKDGLDYFQEFFLIALFALLFKMASLLWAFAIYFIIWHSLPSLRDQTKALYGRLDASSLIKYFKSSLVNWIISVIGLAVIFYISSRLEIRFITLFFAFLAAITIPHVIVMYYLNKK</sequence>
<comment type="caution">
    <text evidence="1">Lacks conserved residue(s) required for the propagation of feature annotation.</text>
</comment>
<dbReference type="RefSeq" id="WP_094967373.1">
    <property type="nucleotide sequence ID" value="NZ_NGJN01000002.1"/>
</dbReference>
<organism evidence="2 3">
    <name type="scientific">Winogradskyella aurantia</name>
    <dbReference type="NCBI Taxonomy" id="1915063"/>
    <lineage>
        <taxon>Bacteria</taxon>
        <taxon>Pseudomonadati</taxon>
        <taxon>Bacteroidota</taxon>
        <taxon>Flavobacteriia</taxon>
        <taxon>Flavobacteriales</taxon>
        <taxon>Flavobacteriaceae</taxon>
        <taxon>Winogradskyella</taxon>
    </lineage>
</organism>
<evidence type="ECO:0000313" key="2">
    <source>
        <dbReference type="EMBL" id="OZV69781.1"/>
    </source>
</evidence>
<keyword evidence="1" id="KW-0472">Membrane</keyword>
<dbReference type="AlphaFoldDB" id="A0A265UWU5"/>
<keyword evidence="1" id="KW-0560">Oxidoreductase</keyword>
<name>A0A265UWU5_9FLAO</name>
<keyword evidence="1" id="KW-0812">Transmembrane</keyword>
<reference evidence="2 3" key="1">
    <citation type="submission" date="2017-05" db="EMBL/GenBank/DDBJ databases">
        <title>The draft genome sequence of Idiomarina salinarum WNB302.</title>
        <authorList>
            <person name="Sun Y."/>
            <person name="Chen B."/>
            <person name="Du Z."/>
        </authorList>
    </citation>
    <scope>NUCLEOTIDE SEQUENCE [LARGE SCALE GENOMIC DNA]</scope>
    <source>
        <strain evidence="2 3">WNB302</strain>
    </source>
</reference>
<dbReference type="GO" id="GO:0005886">
    <property type="term" value="C:plasma membrane"/>
    <property type="evidence" value="ECO:0007669"/>
    <property type="project" value="UniProtKB-SubCell"/>
</dbReference>
<dbReference type="Proteomes" id="UP000216840">
    <property type="component" value="Unassembled WGS sequence"/>
</dbReference>
<comment type="function">
    <text evidence="1">Catalyzes the cleavage of beta-carotene at its central double bond (15,15') to yield two molecules of all-trans-retinal.</text>
</comment>
<dbReference type="EC" id="1.13.11.63" evidence="1"/>
<comment type="caution">
    <text evidence="2">The sequence shown here is derived from an EMBL/GenBank/DDBJ whole genome shotgun (WGS) entry which is preliminary data.</text>
</comment>
<comment type="similarity">
    <text evidence="1">Belongs to the Brp/Blh beta-carotene diooxygenase family.</text>
</comment>
<comment type="cofactor">
    <cofactor evidence="1">
        <name>Fe(2+)</name>
        <dbReference type="ChEBI" id="CHEBI:29033"/>
    </cofactor>
</comment>